<feature type="signal peptide" evidence="1">
    <location>
        <begin position="1"/>
        <end position="30"/>
    </location>
</feature>
<evidence type="ECO:0000256" key="1">
    <source>
        <dbReference type="SAM" id="SignalP"/>
    </source>
</evidence>
<dbReference type="SUPFAM" id="SSF53850">
    <property type="entry name" value="Periplasmic binding protein-like II"/>
    <property type="match status" value="1"/>
</dbReference>
<dbReference type="NCBIfam" id="TIGR02285">
    <property type="entry name" value="TIGR02285 family protein"/>
    <property type="match status" value="1"/>
</dbReference>
<organism evidence="2 3">
    <name type="scientific">Thalassospira profundimaris</name>
    <dbReference type="NCBI Taxonomy" id="502049"/>
    <lineage>
        <taxon>Bacteria</taxon>
        <taxon>Pseudomonadati</taxon>
        <taxon>Pseudomonadota</taxon>
        <taxon>Alphaproteobacteria</taxon>
        <taxon>Rhodospirillales</taxon>
        <taxon>Thalassospiraceae</taxon>
        <taxon>Thalassospira</taxon>
    </lineage>
</organism>
<evidence type="ECO:0000313" key="3">
    <source>
        <dbReference type="Proteomes" id="UP000252255"/>
    </source>
</evidence>
<protein>
    <submittedName>
        <fullName evidence="2">Uncharacterized protein</fullName>
    </submittedName>
</protein>
<keyword evidence="1" id="KW-0732">Signal</keyword>
<proteinExistence type="predicted"/>
<name>A0A367WUB7_9PROT</name>
<dbReference type="InterPro" id="IPR011972">
    <property type="entry name" value="CHP02285"/>
</dbReference>
<reference evidence="2 3" key="1">
    <citation type="submission" date="2014-07" db="EMBL/GenBank/DDBJ databases">
        <title>Draft genome sequence of Thalassospira profundimaris PR54-5.</title>
        <authorList>
            <person name="Lai Q."/>
            <person name="Shao Z."/>
        </authorList>
    </citation>
    <scope>NUCLEOTIDE SEQUENCE [LARGE SCALE GENOMIC DNA]</scope>
    <source>
        <strain evidence="2 3">PR54-5</strain>
    </source>
</reference>
<dbReference type="AlphaFoldDB" id="A0A367WUB7"/>
<evidence type="ECO:0000313" key="2">
    <source>
        <dbReference type="EMBL" id="RCK45054.1"/>
    </source>
</evidence>
<accession>A0A367WUB7</accession>
<comment type="caution">
    <text evidence="2">The sequence shown here is derived from an EMBL/GenBank/DDBJ whole genome shotgun (WGS) entry which is preliminary data.</text>
</comment>
<sequence length="309" mass="35224">MVLRMKCSARSGLYIAAWLFASLAGENANAQSSQTTLSWAVPPFAPAFITDGDELRGYAADTQNWFVEKLPQYQHEILQVPLARLLAEMKNGNSELRCSTTLIPTEERREYITFAKTILLHLPISVVIRVKDKAMFAPYVNQAGHIDLAQLIANKDMTTAIRIGRAYGTQVDKYLDTHREDANVMQVADDTKFLRMLELNRIDWTLYFPSEAEFYRRRHAPDLDIMAIPIAGNTSLLTATIGCADTPEGKQAVAEISKIVDEYPSMPWTDFYADWLSPQDREWFKAAREQFINSDQFEARLQYRQDTPK</sequence>
<dbReference type="Gene3D" id="3.40.190.10">
    <property type="entry name" value="Periplasmic binding protein-like II"/>
    <property type="match status" value="2"/>
</dbReference>
<dbReference type="Proteomes" id="UP000252255">
    <property type="component" value="Unassembled WGS sequence"/>
</dbReference>
<gene>
    <name evidence="2" type="ORF">TH30_13690</name>
</gene>
<dbReference type="EMBL" id="JPWI01000008">
    <property type="protein sequence ID" value="RCK45054.1"/>
    <property type="molecule type" value="Genomic_DNA"/>
</dbReference>
<feature type="chain" id="PRO_5016612507" evidence="1">
    <location>
        <begin position="31"/>
        <end position="309"/>
    </location>
</feature>